<dbReference type="InterPro" id="IPR001017">
    <property type="entry name" value="DH_E1"/>
</dbReference>
<evidence type="ECO:0000313" key="5">
    <source>
        <dbReference type="EMBL" id="SVC36483.1"/>
    </source>
</evidence>
<protein>
    <recommendedName>
        <fullName evidence="4">Dehydrogenase E1 component domain-containing protein</fullName>
    </recommendedName>
</protein>
<dbReference type="InterPro" id="IPR050642">
    <property type="entry name" value="PDH_E1_Alpha_Subunit"/>
</dbReference>
<dbReference type="Gene3D" id="3.40.50.970">
    <property type="match status" value="1"/>
</dbReference>
<reference evidence="5" key="1">
    <citation type="submission" date="2018-05" db="EMBL/GenBank/DDBJ databases">
        <authorList>
            <person name="Lanie J.A."/>
            <person name="Ng W.-L."/>
            <person name="Kazmierczak K.M."/>
            <person name="Andrzejewski T.M."/>
            <person name="Davidsen T.M."/>
            <person name="Wayne K.J."/>
            <person name="Tettelin H."/>
            <person name="Glass J.I."/>
            <person name="Rusch D."/>
            <person name="Podicherti R."/>
            <person name="Tsui H.-C.T."/>
            <person name="Winkler M.E."/>
        </authorList>
    </citation>
    <scope>NUCLEOTIDE SEQUENCE</scope>
</reference>
<accession>A0A382LJR8</accession>
<comment type="cofactor">
    <cofactor evidence="1">
        <name>thiamine diphosphate</name>
        <dbReference type="ChEBI" id="CHEBI:58937"/>
    </cofactor>
</comment>
<dbReference type="InterPro" id="IPR029061">
    <property type="entry name" value="THDP-binding"/>
</dbReference>
<keyword evidence="3" id="KW-0786">Thiamine pyrophosphate</keyword>
<evidence type="ECO:0000256" key="1">
    <source>
        <dbReference type="ARBA" id="ARBA00001964"/>
    </source>
</evidence>
<keyword evidence="2" id="KW-0560">Oxidoreductase</keyword>
<dbReference type="SUPFAM" id="SSF52518">
    <property type="entry name" value="Thiamin diphosphate-binding fold (THDP-binding)"/>
    <property type="match status" value="1"/>
</dbReference>
<feature type="non-terminal residue" evidence="5">
    <location>
        <position position="1"/>
    </location>
</feature>
<organism evidence="5">
    <name type="scientific">marine metagenome</name>
    <dbReference type="NCBI Taxonomy" id="408172"/>
    <lineage>
        <taxon>unclassified sequences</taxon>
        <taxon>metagenomes</taxon>
        <taxon>ecological metagenomes</taxon>
    </lineage>
</organism>
<sequence>SIRELAAGHGIRASSGDGNDVEEVVALAEEARSAIRAGGGPFFLELSTYRWREHCGPHFDNDIGYRTPEEFETWRSADPIVALARDVGWNEQEAMRTEIEEEIRRAIEFARTSPFPEAAETVFPVVAGGTAFDGNTT</sequence>
<dbReference type="EMBL" id="UINC01087259">
    <property type="protein sequence ID" value="SVC36483.1"/>
    <property type="molecule type" value="Genomic_DNA"/>
</dbReference>
<evidence type="ECO:0000256" key="3">
    <source>
        <dbReference type="ARBA" id="ARBA00023052"/>
    </source>
</evidence>
<dbReference type="PANTHER" id="PTHR11516">
    <property type="entry name" value="PYRUVATE DEHYDROGENASE E1 COMPONENT, ALPHA SUBUNIT BACTERIAL AND ORGANELLAR"/>
    <property type="match status" value="1"/>
</dbReference>
<evidence type="ECO:0000259" key="4">
    <source>
        <dbReference type="Pfam" id="PF00676"/>
    </source>
</evidence>
<proteinExistence type="predicted"/>
<dbReference type="PANTHER" id="PTHR11516:SF60">
    <property type="entry name" value="PYRUVATE DEHYDROGENASE E1 COMPONENT SUBUNIT ALPHA"/>
    <property type="match status" value="1"/>
</dbReference>
<dbReference type="AlphaFoldDB" id="A0A382LJR8"/>
<evidence type="ECO:0000256" key="2">
    <source>
        <dbReference type="ARBA" id="ARBA00023002"/>
    </source>
</evidence>
<feature type="domain" description="Dehydrogenase E1 component" evidence="4">
    <location>
        <begin position="4"/>
        <end position="118"/>
    </location>
</feature>
<dbReference type="GO" id="GO:0006086">
    <property type="term" value="P:pyruvate decarboxylation to acetyl-CoA"/>
    <property type="evidence" value="ECO:0007669"/>
    <property type="project" value="TreeGrafter"/>
</dbReference>
<gene>
    <name evidence="5" type="ORF">METZ01_LOCUS289337</name>
</gene>
<name>A0A382LJR8_9ZZZZ</name>
<dbReference type="Pfam" id="PF00676">
    <property type="entry name" value="E1_dh"/>
    <property type="match status" value="1"/>
</dbReference>
<dbReference type="GO" id="GO:0004739">
    <property type="term" value="F:pyruvate dehydrogenase (acetyl-transferring) activity"/>
    <property type="evidence" value="ECO:0007669"/>
    <property type="project" value="TreeGrafter"/>
</dbReference>